<dbReference type="PANTHER" id="PTHR20993">
    <property type="entry name" value="GH07914P"/>
    <property type="match status" value="1"/>
</dbReference>
<evidence type="ECO:0000313" key="3">
    <source>
        <dbReference type="Proteomes" id="UP000075902"/>
    </source>
</evidence>
<keyword evidence="1" id="KW-0732">Signal</keyword>
<sequence>MKILLVVACSVLVGLAGAQQYQDEGFLLPQPRDNALNELIIKFLEDFRQSMVCPNPALGIPVLAPFELEHVEMELKDRLIQFKGELNQVVVDGLNEFEIIKIDVKPLKLRVDFELFFGALRTKGKYKTKLKLIGVLPVNRFGSFRFDLKGLTVKGGASVAISGDKLQIRDLVITPTLKSVRSDVRGIFLNPVASFAFNRMVELAVPGLINNNQQAITQAIEQQLKPAINEMLGDISLQDLIDMITSGGEGGPVTC</sequence>
<reference evidence="2" key="2">
    <citation type="submission" date="2020-05" db="UniProtKB">
        <authorList>
            <consortium name="EnsemblMetazoa"/>
        </authorList>
    </citation>
    <scope>IDENTIFICATION</scope>
    <source>
        <strain evidence="2">CM1001059</strain>
    </source>
</reference>
<organism evidence="2 3">
    <name type="scientific">Anopheles melas</name>
    <dbReference type="NCBI Taxonomy" id="34690"/>
    <lineage>
        <taxon>Eukaryota</taxon>
        <taxon>Metazoa</taxon>
        <taxon>Ecdysozoa</taxon>
        <taxon>Arthropoda</taxon>
        <taxon>Hexapoda</taxon>
        <taxon>Insecta</taxon>
        <taxon>Pterygota</taxon>
        <taxon>Neoptera</taxon>
        <taxon>Endopterygota</taxon>
        <taxon>Diptera</taxon>
        <taxon>Nematocera</taxon>
        <taxon>Culicoidea</taxon>
        <taxon>Culicidae</taxon>
        <taxon>Anophelinae</taxon>
        <taxon>Anopheles</taxon>
    </lineage>
</organism>
<accession>A0A182TIY3</accession>
<dbReference type="Gene3D" id="3.15.10.30">
    <property type="entry name" value="Haemolymph juvenile hormone binding protein"/>
    <property type="match status" value="1"/>
</dbReference>
<feature type="signal peptide" evidence="1">
    <location>
        <begin position="1"/>
        <end position="18"/>
    </location>
</feature>
<dbReference type="InterPro" id="IPR010562">
    <property type="entry name" value="Haemolymph_juvenile_hormone-bd"/>
</dbReference>
<feature type="chain" id="PRO_5008136891" description="Hemolymph juvenile hormone binding protein" evidence="1">
    <location>
        <begin position="19"/>
        <end position="255"/>
    </location>
</feature>
<protein>
    <recommendedName>
        <fullName evidence="4">Hemolymph juvenile hormone binding protein</fullName>
    </recommendedName>
</protein>
<dbReference type="PANTHER" id="PTHR20993:SF0">
    <property type="entry name" value="GH07914P"/>
    <property type="match status" value="1"/>
</dbReference>
<evidence type="ECO:0008006" key="4">
    <source>
        <dbReference type="Google" id="ProtNLM"/>
    </source>
</evidence>
<dbReference type="SMART" id="SM00700">
    <property type="entry name" value="JHBP"/>
    <property type="match status" value="1"/>
</dbReference>
<dbReference type="AlphaFoldDB" id="A0A182TIY3"/>
<evidence type="ECO:0000256" key="1">
    <source>
        <dbReference type="SAM" id="SignalP"/>
    </source>
</evidence>
<keyword evidence="3" id="KW-1185">Reference proteome</keyword>
<dbReference type="Pfam" id="PF06585">
    <property type="entry name" value="JHBP"/>
    <property type="match status" value="1"/>
</dbReference>
<reference evidence="3" key="1">
    <citation type="submission" date="2014-01" db="EMBL/GenBank/DDBJ databases">
        <title>The Genome Sequence of Anopheles melas CM1001059_A (V2).</title>
        <authorList>
            <consortium name="The Broad Institute Genomics Platform"/>
            <person name="Neafsey D.E."/>
            <person name="Besansky N."/>
            <person name="Howell P."/>
            <person name="Walton C."/>
            <person name="Young S.K."/>
            <person name="Zeng Q."/>
            <person name="Gargeya S."/>
            <person name="Fitzgerald M."/>
            <person name="Haas B."/>
            <person name="Abouelleil A."/>
            <person name="Allen A.W."/>
            <person name="Alvarado L."/>
            <person name="Arachchi H.M."/>
            <person name="Berlin A.M."/>
            <person name="Chapman S.B."/>
            <person name="Gainer-Dewar J."/>
            <person name="Goldberg J."/>
            <person name="Griggs A."/>
            <person name="Gujja S."/>
            <person name="Hansen M."/>
            <person name="Howarth C."/>
            <person name="Imamovic A."/>
            <person name="Ireland A."/>
            <person name="Larimer J."/>
            <person name="McCowan C."/>
            <person name="Murphy C."/>
            <person name="Pearson M."/>
            <person name="Poon T.W."/>
            <person name="Priest M."/>
            <person name="Roberts A."/>
            <person name="Saif S."/>
            <person name="Shea T."/>
            <person name="Sisk P."/>
            <person name="Sykes S."/>
            <person name="Wortman J."/>
            <person name="Nusbaum C."/>
            <person name="Birren B."/>
        </authorList>
    </citation>
    <scope>NUCLEOTIDE SEQUENCE [LARGE SCALE GENOMIC DNA]</scope>
    <source>
        <strain evidence="3">CM1001059</strain>
    </source>
</reference>
<dbReference type="VEuPathDB" id="VectorBase:AMEC003142"/>
<name>A0A182TIY3_9DIPT</name>
<proteinExistence type="predicted"/>
<dbReference type="InterPro" id="IPR038606">
    <property type="entry name" value="To_sf"/>
</dbReference>
<evidence type="ECO:0000313" key="2">
    <source>
        <dbReference type="EnsemblMetazoa" id="AMEC003142-PA"/>
    </source>
</evidence>
<dbReference type="Proteomes" id="UP000075902">
    <property type="component" value="Unassembled WGS sequence"/>
</dbReference>
<dbReference type="EnsemblMetazoa" id="AMEC003142-RA">
    <property type="protein sequence ID" value="AMEC003142-PA"/>
    <property type="gene ID" value="AMEC003142"/>
</dbReference>